<dbReference type="RefSeq" id="WP_273306901.1">
    <property type="nucleotide sequence ID" value="NZ_DYUD01000027.1"/>
</dbReference>
<dbReference type="GO" id="GO:0009116">
    <property type="term" value="P:nucleoside metabolic process"/>
    <property type="evidence" value="ECO:0007669"/>
    <property type="project" value="InterPro"/>
</dbReference>
<organism evidence="6 7">
    <name type="scientific">Barnesiella viscericola</name>
    <dbReference type="NCBI Taxonomy" id="397865"/>
    <lineage>
        <taxon>Bacteria</taxon>
        <taxon>Pseudomonadati</taxon>
        <taxon>Bacteroidota</taxon>
        <taxon>Bacteroidia</taxon>
        <taxon>Bacteroidales</taxon>
        <taxon>Barnesiellaceae</taxon>
        <taxon>Barnesiella</taxon>
    </lineage>
</organism>
<keyword evidence="2 4" id="KW-0560">Oxidoreductase</keyword>
<evidence type="ECO:0000256" key="1">
    <source>
        <dbReference type="ARBA" id="ARBA00003788"/>
    </source>
</evidence>
<dbReference type="SUPFAM" id="SSF53383">
    <property type="entry name" value="PLP-dependent transferases"/>
    <property type="match status" value="1"/>
</dbReference>
<name>A0A921MTC1_9BACT</name>
<reference evidence="6" key="1">
    <citation type="journal article" date="2021" name="PeerJ">
        <title>Extensive microbial diversity within the chicken gut microbiome revealed by metagenomics and culture.</title>
        <authorList>
            <person name="Gilroy R."/>
            <person name="Ravi A."/>
            <person name="Getino M."/>
            <person name="Pursley I."/>
            <person name="Horton D.L."/>
            <person name="Alikhan N.F."/>
            <person name="Baker D."/>
            <person name="Gharbi K."/>
            <person name="Hall N."/>
            <person name="Watson M."/>
            <person name="Adriaenssens E.M."/>
            <person name="Foster-Nyarko E."/>
            <person name="Jarju S."/>
            <person name="Secka A."/>
            <person name="Antonio M."/>
            <person name="Oren A."/>
            <person name="Chaudhuri R.R."/>
            <person name="La Ragione R."/>
            <person name="Hildebrand F."/>
            <person name="Pallen M.J."/>
        </authorList>
    </citation>
    <scope>NUCLEOTIDE SEQUENCE</scope>
    <source>
        <strain evidence="6">CHK121-7720</strain>
    </source>
</reference>
<dbReference type="AlphaFoldDB" id="A0A921MTC1"/>
<evidence type="ECO:0000313" key="7">
    <source>
        <dbReference type="Proteomes" id="UP000757103"/>
    </source>
</evidence>
<dbReference type="EC" id="1.4.4.2" evidence="4"/>
<dbReference type="InterPro" id="IPR049315">
    <property type="entry name" value="GDC-P_N"/>
</dbReference>
<dbReference type="CDD" id="cd00613">
    <property type="entry name" value="GDC-P"/>
    <property type="match status" value="1"/>
</dbReference>
<dbReference type="Gene3D" id="3.40.640.10">
    <property type="entry name" value="Type I PLP-dependent aspartate aminotransferase-like (Major domain)"/>
    <property type="match status" value="1"/>
</dbReference>
<dbReference type="GO" id="GO:0004375">
    <property type="term" value="F:glycine dehydrogenase (decarboxylating) activity"/>
    <property type="evidence" value="ECO:0007669"/>
    <property type="project" value="UniProtKB-EC"/>
</dbReference>
<accession>A0A921MTC1</accession>
<dbReference type="GO" id="GO:0019464">
    <property type="term" value="P:glycine decarboxylation via glycine cleavage system"/>
    <property type="evidence" value="ECO:0007669"/>
    <property type="project" value="UniProtKB-UniRule"/>
</dbReference>
<dbReference type="InterPro" id="IPR015422">
    <property type="entry name" value="PyrdxlP-dep_Trfase_small"/>
</dbReference>
<evidence type="ECO:0000256" key="2">
    <source>
        <dbReference type="ARBA" id="ARBA00023002"/>
    </source>
</evidence>
<comment type="catalytic activity">
    <reaction evidence="3 4">
        <text>N(6)-[(R)-lipoyl]-L-lysyl-[glycine-cleavage complex H protein] + glycine + H(+) = N(6)-[(R)-S(8)-aminomethyldihydrolipoyl]-L-lysyl-[glycine-cleavage complex H protein] + CO2</text>
        <dbReference type="Rhea" id="RHEA:24304"/>
        <dbReference type="Rhea" id="RHEA-COMP:10494"/>
        <dbReference type="Rhea" id="RHEA-COMP:10495"/>
        <dbReference type="ChEBI" id="CHEBI:15378"/>
        <dbReference type="ChEBI" id="CHEBI:16526"/>
        <dbReference type="ChEBI" id="CHEBI:57305"/>
        <dbReference type="ChEBI" id="CHEBI:83099"/>
        <dbReference type="ChEBI" id="CHEBI:83143"/>
        <dbReference type="EC" id="1.4.4.2"/>
    </reaction>
</comment>
<gene>
    <name evidence="4 6" type="primary">gcvPA</name>
    <name evidence="6" type="ORF">K8U91_10270</name>
</gene>
<comment type="caution">
    <text evidence="6">The sequence shown here is derived from an EMBL/GenBank/DDBJ whole genome shotgun (WGS) entry which is preliminary data.</text>
</comment>
<dbReference type="HAMAP" id="MF_00712">
    <property type="entry name" value="GcvPA"/>
    <property type="match status" value="1"/>
</dbReference>
<dbReference type="PANTHER" id="PTHR42806">
    <property type="entry name" value="GLYCINE CLEAVAGE SYSTEM P-PROTEIN"/>
    <property type="match status" value="1"/>
</dbReference>
<comment type="function">
    <text evidence="1 4">The glycine cleavage system catalyzes the degradation of glycine. The P protein binds the alpha-amino group of glycine through its pyridoxal phosphate cofactor; CO(2) is released and the remaining methylamine moiety is then transferred to the lipoamide cofactor of the H protein.</text>
</comment>
<reference evidence="6" key="2">
    <citation type="submission" date="2021-09" db="EMBL/GenBank/DDBJ databases">
        <authorList>
            <person name="Gilroy R."/>
        </authorList>
    </citation>
    <scope>NUCLEOTIDE SEQUENCE</scope>
    <source>
        <strain evidence="6">CHK121-7720</strain>
    </source>
</reference>
<dbReference type="InterPro" id="IPR020581">
    <property type="entry name" value="GDC_P"/>
</dbReference>
<dbReference type="Pfam" id="PF02347">
    <property type="entry name" value="GDC-P"/>
    <property type="match status" value="1"/>
</dbReference>
<sequence length="442" mass="49130">MYKYFPHTESDIAEMLERIGVSSLDDLYAEIPESIRFDKDYNLHQSMSEDEVRSYFKELGNLNHPLISFAGGGAYDHYSPSVIAQLIARSEYLTAYTPYQPEISQGTLQYIFEFQSMICELTGMECCNASMYDGATATAEAMLMAIAHAKKRNKVIISRTVSERVIAVVETYARFHGVVLDYIPEKEGVTDKAAMEQMLAADDVAGVIVSTPNRYGIIEDFTGFAESTHAHKTLFIVNADPSAMAVLKTPGEWGADIACGDGQSLGMPLNFGGPYVGYLAATRDLVRKLPGRIVGATKDVDGKRAFVLTLQAREQHIRRQKANSNICSNQSLMALYVTIYMALMGKRGLQEVNEKSYAGAHYLCDKLLATGKFSLCFDKPFLKEFAVRTTLNREKLMKHLEEKGFLAGIPVEGTDDALLFCVTEKRTREEIDNLVSLIEQEG</sequence>
<dbReference type="InterPro" id="IPR015424">
    <property type="entry name" value="PyrdxlP-dep_Trfase"/>
</dbReference>
<comment type="subunit">
    <text evidence="4">The glycine cleavage system is composed of four proteins: P, T, L and H. In this organism, the P 'protein' is a heterodimer of two subunits.</text>
</comment>
<dbReference type="Gene3D" id="3.90.1150.10">
    <property type="entry name" value="Aspartate Aminotransferase, domain 1"/>
    <property type="match status" value="1"/>
</dbReference>
<dbReference type="EMBL" id="DYUD01000027">
    <property type="protein sequence ID" value="HJG89837.1"/>
    <property type="molecule type" value="Genomic_DNA"/>
</dbReference>
<protein>
    <recommendedName>
        <fullName evidence="4">Probable glycine dehydrogenase (decarboxylating) subunit 1</fullName>
        <ecNumber evidence="4">1.4.4.2</ecNumber>
    </recommendedName>
    <alternativeName>
        <fullName evidence="4">Glycine cleavage system P-protein subunit 1</fullName>
    </alternativeName>
    <alternativeName>
        <fullName evidence="4">Glycine decarboxylase subunit 1</fullName>
    </alternativeName>
    <alternativeName>
        <fullName evidence="4">Glycine dehydrogenase (aminomethyl-transferring) subunit 1</fullName>
    </alternativeName>
</protein>
<dbReference type="InterPro" id="IPR023010">
    <property type="entry name" value="GcvPA"/>
</dbReference>
<evidence type="ECO:0000256" key="3">
    <source>
        <dbReference type="ARBA" id="ARBA00049026"/>
    </source>
</evidence>
<dbReference type="PANTHER" id="PTHR42806:SF1">
    <property type="entry name" value="GLYCINE DEHYDROGENASE (DECARBOXYLATING)"/>
    <property type="match status" value="1"/>
</dbReference>
<dbReference type="PIRSF" id="PIRSF006815">
    <property type="entry name" value="GcvPA"/>
    <property type="match status" value="1"/>
</dbReference>
<dbReference type="NCBIfam" id="NF001696">
    <property type="entry name" value="PRK00451.1"/>
    <property type="match status" value="1"/>
</dbReference>
<feature type="domain" description="Glycine cleavage system P-protein N-terminal" evidence="5">
    <location>
        <begin position="3"/>
        <end position="437"/>
    </location>
</feature>
<evidence type="ECO:0000313" key="6">
    <source>
        <dbReference type="EMBL" id="HJG89837.1"/>
    </source>
</evidence>
<dbReference type="Proteomes" id="UP000757103">
    <property type="component" value="Unassembled WGS sequence"/>
</dbReference>
<evidence type="ECO:0000259" key="5">
    <source>
        <dbReference type="Pfam" id="PF02347"/>
    </source>
</evidence>
<proteinExistence type="inferred from homology"/>
<comment type="similarity">
    <text evidence="4">Belongs to the GcvP family. N-terminal subunit subfamily.</text>
</comment>
<evidence type="ECO:0000256" key="4">
    <source>
        <dbReference type="HAMAP-Rule" id="MF_00712"/>
    </source>
</evidence>
<dbReference type="InterPro" id="IPR015421">
    <property type="entry name" value="PyrdxlP-dep_Trfase_major"/>
</dbReference>